<dbReference type="Gene3D" id="2.40.100.10">
    <property type="entry name" value="Cyclophilin-like"/>
    <property type="match status" value="1"/>
</dbReference>
<feature type="region of interest" description="Disordered" evidence="4">
    <location>
        <begin position="32"/>
        <end position="60"/>
    </location>
</feature>
<evidence type="ECO:0000256" key="5">
    <source>
        <dbReference type="SAM" id="Phobius"/>
    </source>
</evidence>
<evidence type="ECO:0000313" key="8">
    <source>
        <dbReference type="Proteomes" id="UP000034531"/>
    </source>
</evidence>
<dbReference type="CDD" id="cd00317">
    <property type="entry name" value="cyclophilin"/>
    <property type="match status" value="1"/>
</dbReference>
<keyword evidence="5" id="KW-0812">Transmembrane</keyword>
<dbReference type="PATRIC" id="fig|1618405.3.peg.460"/>
<keyword evidence="1 3" id="KW-0697">Rotamase</keyword>
<keyword evidence="2 3" id="KW-0413">Isomerase</keyword>
<feature type="compositionally biased region" description="Polar residues" evidence="4">
    <location>
        <begin position="32"/>
        <end position="59"/>
    </location>
</feature>
<evidence type="ECO:0000256" key="3">
    <source>
        <dbReference type="RuleBase" id="RU363019"/>
    </source>
</evidence>
<dbReference type="AlphaFoldDB" id="A0A0G0TUH5"/>
<reference evidence="7 8" key="1">
    <citation type="journal article" date="2015" name="Nature">
        <title>rRNA introns, odd ribosomes, and small enigmatic genomes across a large radiation of phyla.</title>
        <authorList>
            <person name="Brown C.T."/>
            <person name="Hug L.A."/>
            <person name="Thomas B.C."/>
            <person name="Sharon I."/>
            <person name="Castelle C.J."/>
            <person name="Singh A."/>
            <person name="Wilkins M.J."/>
            <person name="Williams K.H."/>
            <person name="Banfield J.F."/>
        </authorList>
    </citation>
    <scope>NUCLEOTIDE SEQUENCE [LARGE SCALE GENOMIC DNA]</scope>
</reference>
<dbReference type="SUPFAM" id="SSF50891">
    <property type="entry name" value="Cyclophilin-like"/>
    <property type="match status" value="1"/>
</dbReference>
<comment type="catalytic activity">
    <reaction evidence="3">
        <text>[protein]-peptidylproline (omega=180) = [protein]-peptidylproline (omega=0)</text>
        <dbReference type="Rhea" id="RHEA:16237"/>
        <dbReference type="Rhea" id="RHEA-COMP:10747"/>
        <dbReference type="Rhea" id="RHEA-COMP:10748"/>
        <dbReference type="ChEBI" id="CHEBI:83833"/>
        <dbReference type="ChEBI" id="CHEBI:83834"/>
        <dbReference type="EC" id="5.2.1.8"/>
    </reaction>
</comment>
<evidence type="ECO:0000256" key="4">
    <source>
        <dbReference type="SAM" id="MobiDB-lite"/>
    </source>
</evidence>
<sequence length="209" mass="23022">MRNLAILIVGLIFILGLIIFFSLKSNPRQNIFNPSPTPKNLSGTNPANQNQTGSQQSESEFPFPVLEKSQIKGKQVRISTQKGDIVFTLLEEAPFSGSNFIYLTEKGFYNGLTFHKRTETTIEGGDPNGNGTGGPGYTYRDEPVIANYERGVVAMSNAGPNTNGSQFFIMLTNVPDHARTYDIFGYVTEGMDVVDQIQPGDRMTKVTIE</sequence>
<gene>
    <name evidence="7" type="ORF">UT84_C0008G0019</name>
</gene>
<dbReference type="EMBL" id="LBYI01000008">
    <property type="protein sequence ID" value="KKR50705.1"/>
    <property type="molecule type" value="Genomic_DNA"/>
</dbReference>
<feature type="transmembrane region" description="Helical" evidence="5">
    <location>
        <begin position="6"/>
        <end position="23"/>
    </location>
</feature>
<dbReference type="InterPro" id="IPR044666">
    <property type="entry name" value="Cyclophilin_A-like"/>
</dbReference>
<dbReference type="PANTHER" id="PTHR45625:SF4">
    <property type="entry name" value="PEPTIDYLPROLYL ISOMERASE DOMAIN AND WD REPEAT-CONTAINING PROTEIN 1"/>
    <property type="match status" value="1"/>
</dbReference>
<dbReference type="Proteomes" id="UP000034531">
    <property type="component" value="Unassembled WGS sequence"/>
</dbReference>
<evidence type="ECO:0000256" key="1">
    <source>
        <dbReference type="ARBA" id="ARBA00023110"/>
    </source>
</evidence>
<evidence type="ECO:0000256" key="2">
    <source>
        <dbReference type="ARBA" id="ARBA00023235"/>
    </source>
</evidence>
<organism evidence="7 8">
    <name type="scientific">Candidatus Curtissbacteria bacterium GW2011_GWA1_40_16</name>
    <dbReference type="NCBI Taxonomy" id="1618405"/>
    <lineage>
        <taxon>Bacteria</taxon>
        <taxon>Candidatus Curtissiibacteriota</taxon>
    </lineage>
</organism>
<dbReference type="EC" id="5.2.1.8" evidence="3"/>
<comment type="similarity">
    <text evidence="3">Belongs to the cyclophilin-type PPIase family.</text>
</comment>
<dbReference type="Pfam" id="PF00160">
    <property type="entry name" value="Pro_isomerase"/>
    <property type="match status" value="1"/>
</dbReference>
<dbReference type="PROSITE" id="PS50072">
    <property type="entry name" value="CSA_PPIASE_2"/>
    <property type="match status" value="1"/>
</dbReference>
<comment type="caution">
    <text evidence="7">The sequence shown here is derived from an EMBL/GenBank/DDBJ whole genome shotgun (WGS) entry which is preliminary data.</text>
</comment>
<comment type="function">
    <text evidence="3">PPIases accelerate the folding of proteins. It catalyzes the cis-trans isomerization of proline imidic peptide bonds in oligopeptides.</text>
</comment>
<dbReference type="InterPro" id="IPR029000">
    <property type="entry name" value="Cyclophilin-like_dom_sf"/>
</dbReference>
<proteinExistence type="inferred from homology"/>
<evidence type="ECO:0000259" key="6">
    <source>
        <dbReference type="PROSITE" id="PS50072"/>
    </source>
</evidence>
<feature type="domain" description="PPIase cyclophilin-type" evidence="6">
    <location>
        <begin position="83"/>
        <end position="198"/>
    </location>
</feature>
<protein>
    <recommendedName>
        <fullName evidence="3">Peptidyl-prolyl cis-trans isomerase</fullName>
        <shortName evidence="3">PPIase</shortName>
        <ecNumber evidence="3">5.2.1.8</ecNumber>
    </recommendedName>
</protein>
<dbReference type="PANTHER" id="PTHR45625">
    <property type="entry name" value="PEPTIDYL-PROLYL CIS-TRANS ISOMERASE-RELATED"/>
    <property type="match status" value="1"/>
</dbReference>
<dbReference type="PRINTS" id="PR00153">
    <property type="entry name" value="CSAPPISMRASE"/>
</dbReference>
<keyword evidence="5" id="KW-1133">Transmembrane helix</keyword>
<dbReference type="InterPro" id="IPR002130">
    <property type="entry name" value="Cyclophilin-type_PPIase_dom"/>
</dbReference>
<name>A0A0G0TUH5_9BACT</name>
<evidence type="ECO:0000313" key="7">
    <source>
        <dbReference type="EMBL" id="KKR50705.1"/>
    </source>
</evidence>
<accession>A0A0G0TUH5</accession>
<keyword evidence="5" id="KW-0472">Membrane</keyword>
<dbReference type="GO" id="GO:0003755">
    <property type="term" value="F:peptidyl-prolyl cis-trans isomerase activity"/>
    <property type="evidence" value="ECO:0007669"/>
    <property type="project" value="UniProtKB-UniRule"/>
</dbReference>